<keyword evidence="3 5" id="KW-1133">Transmembrane helix</keyword>
<sequence>MLLRDLDQIWRLIIGLGCIPAVVALYFRLTIPETPRFTMDIENNVAQAAKDVDSYLNAGLYTVEPEAVAACANAREASKRDFFAYFSQWKNLKVLIGTAYSWFVLDIAFYGLSLNSSTILQAIHFGSPSRDLTSAAAIIYQNIHNVCVGNLVLSLAGFVPGYWVCFCVIDSWGRKPIQLMGFAVLTVLFVVMGSAYPKLTETSAGQSVFVALYCLTNFFQNFGPNTTTFIIPGEAFPTRYRSTAHGISAACGKLGAVLAQLAFNWLKDIGGENNWIGHILQIFGAFMITGVASTLLIPETKQKTLELLSNEDQEEFMRTGTFCGHILTHSLYP</sequence>
<dbReference type="AlphaFoldDB" id="A0A8E2AGZ0"/>
<feature type="transmembrane region" description="Helical" evidence="5">
    <location>
        <begin position="99"/>
        <end position="123"/>
    </location>
</feature>
<dbReference type="Pfam" id="PF00083">
    <property type="entry name" value="Sugar_tr"/>
    <property type="match status" value="1"/>
</dbReference>
<dbReference type="PROSITE" id="PS50850">
    <property type="entry name" value="MFS"/>
    <property type="match status" value="1"/>
</dbReference>
<dbReference type="Gene3D" id="1.20.1250.20">
    <property type="entry name" value="MFS general substrate transporter like domains"/>
    <property type="match status" value="1"/>
</dbReference>
<evidence type="ECO:0000256" key="2">
    <source>
        <dbReference type="ARBA" id="ARBA00022692"/>
    </source>
</evidence>
<name>A0A8E2AGZ0_9APHY</name>
<dbReference type="InterPro" id="IPR020846">
    <property type="entry name" value="MFS_dom"/>
</dbReference>
<evidence type="ECO:0000256" key="3">
    <source>
        <dbReference type="ARBA" id="ARBA00022989"/>
    </source>
</evidence>
<reference evidence="7 8" key="1">
    <citation type="submission" date="2016-07" db="EMBL/GenBank/DDBJ databases">
        <title>Draft genome of the white-rot fungus Obba rivulosa 3A-2.</title>
        <authorList>
            <consortium name="DOE Joint Genome Institute"/>
            <person name="Miettinen O."/>
            <person name="Riley R."/>
            <person name="Acob R."/>
            <person name="Barry K."/>
            <person name="Cullen D."/>
            <person name="De Vries R."/>
            <person name="Hainaut M."/>
            <person name="Hatakka A."/>
            <person name="Henrissat B."/>
            <person name="Hilden K."/>
            <person name="Kuo R."/>
            <person name="Labutti K."/>
            <person name="Lipzen A."/>
            <person name="Makela M.R."/>
            <person name="Sandor L."/>
            <person name="Spatafora J.W."/>
            <person name="Grigoriev I.V."/>
            <person name="Hibbett D.S."/>
        </authorList>
    </citation>
    <scope>NUCLEOTIDE SEQUENCE [LARGE SCALE GENOMIC DNA]</scope>
    <source>
        <strain evidence="7 8">3A-2</strain>
    </source>
</reference>
<keyword evidence="8" id="KW-1185">Reference proteome</keyword>
<feature type="domain" description="Major facilitator superfamily (MFS) profile" evidence="6">
    <location>
        <begin position="1"/>
        <end position="302"/>
    </location>
</feature>
<dbReference type="EMBL" id="KV722747">
    <property type="protein sequence ID" value="OCH83978.1"/>
    <property type="molecule type" value="Genomic_DNA"/>
</dbReference>
<dbReference type="GO" id="GO:0022857">
    <property type="term" value="F:transmembrane transporter activity"/>
    <property type="evidence" value="ECO:0007669"/>
    <property type="project" value="InterPro"/>
</dbReference>
<evidence type="ECO:0000256" key="4">
    <source>
        <dbReference type="ARBA" id="ARBA00023136"/>
    </source>
</evidence>
<feature type="transmembrane region" description="Helical" evidence="5">
    <location>
        <begin position="177"/>
        <end position="196"/>
    </location>
</feature>
<dbReference type="OrthoDB" id="433512at2759"/>
<evidence type="ECO:0000313" key="7">
    <source>
        <dbReference type="EMBL" id="OCH83978.1"/>
    </source>
</evidence>
<organism evidence="7 8">
    <name type="scientific">Obba rivulosa</name>
    <dbReference type="NCBI Taxonomy" id="1052685"/>
    <lineage>
        <taxon>Eukaryota</taxon>
        <taxon>Fungi</taxon>
        <taxon>Dikarya</taxon>
        <taxon>Basidiomycota</taxon>
        <taxon>Agaricomycotina</taxon>
        <taxon>Agaricomycetes</taxon>
        <taxon>Polyporales</taxon>
        <taxon>Gelatoporiaceae</taxon>
        <taxon>Obba</taxon>
    </lineage>
</organism>
<feature type="transmembrane region" description="Helical" evidence="5">
    <location>
        <begin position="208"/>
        <end position="231"/>
    </location>
</feature>
<dbReference type="GO" id="GO:0016020">
    <property type="term" value="C:membrane"/>
    <property type="evidence" value="ECO:0007669"/>
    <property type="project" value="UniProtKB-SubCell"/>
</dbReference>
<dbReference type="SUPFAM" id="SSF103473">
    <property type="entry name" value="MFS general substrate transporter"/>
    <property type="match status" value="1"/>
</dbReference>
<feature type="transmembrane region" description="Helical" evidence="5">
    <location>
        <begin position="12"/>
        <end position="29"/>
    </location>
</feature>
<dbReference type="Proteomes" id="UP000250043">
    <property type="component" value="Unassembled WGS sequence"/>
</dbReference>
<protein>
    <submittedName>
        <fullName evidence="7">MFS general substrate transporter</fullName>
    </submittedName>
</protein>
<evidence type="ECO:0000313" key="8">
    <source>
        <dbReference type="Proteomes" id="UP000250043"/>
    </source>
</evidence>
<proteinExistence type="predicted"/>
<feature type="transmembrane region" description="Helical" evidence="5">
    <location>
        <begin position="275"/>
        <end position="297"/>
    </location>
</feature>
<dbReference type="InterPro" id="IPR005828">
    <property type="entry name" value="MFS_sugar_transport-like"/>
</dbReference>
<accession>A0A8E2AGZ0</accession>
<evidence type="ECO:0000259" key="6">
    <source>
        <dbReference type="PROSITE" id="PS50850"/>
    </source>
</evidence>
<evidence type="ECO:0000256" key="5">
    <source>
        <dbReference type="SAM" id="Phobius"/>
    </source>
</evidence>
<evidence type="ECO:0000256" key="1">
    <source>
        <dbReference type="ARBA" id="ARBA00004141"/>
    </source>
</evidence>
<comment type="subcellular location">
    <subcellularLocation>
        <location evidence="1">Membrane</location>
        <topology evidence="1">Multi-pass membrane protein</topology>
    </subcellularLocation>
</comment>
<feature type="transmembrane region" description="Helical" evidence="5">
    <location>
        <begin position="143"/>
        <end position="165"/>
    </location>
</feature>
<keyword evidence="4 5" id="KW-0472">Membrane</keyword>
<gene>
    <name evidence="7" type="ORF">OBBRIDRAFT_799465</name>
</gene>
<dbReference type="PANTHER" id="PTHR24064">
    <property type="entry name" value="SOLUTE CARRIER FAMILY 22 MEMBER"/>
    <property type="match status" value="1"/>
</dbReference>
<keyword evidence="2 5" id="KW-0812">Transmembrane</keyword>
<dbReference type="InterPro" id="IPR036259">
    <property type="entry name" value="MFS_trans_sf"/>
</dbReference>